<comment type="caution">
    <text evidence="10">The sequence shown here is derived from an EMBL/GenBank/DDBJ whole genome shotgun (WGS) entry which is preliminary data.</text>
</comment>
<feature type="domain" description="DOMON" evidence="9">
    <location>
        <begin position="48"/>
        <end position="161"/>
    </location>
</feature>
<evidence type="ECO:0000256" key="6">
    <source>
        <dbReference type="SAM" id="MobiDB-lite"/>
    </source>
</evidence>
<dbReference type="OrthoDB" id="1720670at2759"/>
<evidence type="ECO:0000256" key="4">
    <source>
        <dbReference type="ARBA" id="ARBA00022982"/>
    </source>
</evidence>
<keyword evidence="7" id="KW-0812">Transmembrane</keyword>
<feature type="compositionally biased region" description="Low complexity" evidence="6">
    <location>
        <begin position="193"/>
        <end position="207"/>
    </location>
</feature>
<feature type="signal peptide" evidence="8">
    <location>
        <begin position="1"/>
        <end position="25"/>
    </location>
</feature>
<dbReference type="AlphaFoldDB" id="A0A2P5DP87"/>
<dbReference type="EMBL" id="JXTB01000025">
    <property type="protein sequence ID" value="PON75088.1"/>
    <property type="molecule type" value="Genomic_DNA"/>
</dbReference>
<evidence type="ECO:0000256" key="1">
    <source>
        <dbReference type="ARBA" id="ARBA00004370"/>
    </source>
</evidence>
<evidence type="ECO:0000256" key="8">
    <source>
        <dbReference type="SAM" id="SignalP"/>
    </source>
</evidence>
<evidence type="ECO:0000313" key="10">
    <source>
        <dbReference type="EMBL" id="PON75088.1"/>
    </source>
</evidence>
<dbReference type="STRING" id="3476.A0A2P5DP87"/>
<dbReference type="PANTHER" id="PTHR23130">
    <property type="entry name" value="CYTOCHROME B561 AND DOMON DOMAIN-CONTAINING PROTEIN"/>
    <property type="match status" value="1"/>
</dbReference>
<keyword evidence="11" id="KW-1185">Reference proteome</keyword>
<dbReference type="PROSITE" id="PS50836">
    <property type="entry name" value="DOMON"/>
    <property type="match status" value="1"/>
</dbReference>
<dbReference type="GO" id="GO:0016020">
    <property type="term" value="C:membrane"/>
    <property type="evidence" value="ECO:0007669"/>
    <property type="project" value="UniProtKB-SubCell"/>
</dbReference>
<evidence type="ECO:0000256" key="5">
    <source>
        <dbReference type="ARBA" id="ARBA00023136"/>
    </source>
</evidence>
<evidence type="ECO:0000256" key="3">
    <source>
        <dbReference type="ARBA" id="ARBA00022729"/>
    </source>
</evidence>
<dbReference type="Proteomes" id="UP000237105">
    <property type="component" value="Unassembled WGS sequence"/>
</dbReference>
<comment type="subcellular location">
    <subcellularLocation>
        <location evidence="1">Membrane</location>
    </subcellularLocation>
</comment>
<sequence length="252" mass="25566">MESLSSPILILGFLLCVLLISPAQSQTCKTQQFGGNRVFANCSDLPSLTSYLHWSYDASNSSLAVAFVAPPSKANGWVAWAINPTGTGMIGSQALVAVRRSNGSVTVQTYNISSYAAVVPSNISFEVRDLSATYIGGNITIFATVKVPEKAESLNQVWQVGPGVNESTGLLEKHDVSPANLAAKGTLNLATGTTTNAAAPGSAPAPGTGTGGSSNGTGNSTTGGGKSGAVSVIGSGNVLGWCLVSILVLLAF</sequence>
<keyword evidence="7" id="KW-1133">Transmembrane helix</keyword>
<evidence type="ECO:0000313" key="11">
    <source>
        <dbReference type="Proteomes" id="UP000237105"/>
    </source>
</evidence>
<evidence type="ECO:0000256" key="7">
    <source>
        <dbReference type="SAM" id="Phobius"/>
    </source>
</evidence>
<dbReference type="PANTHER" id="PTHR23130:SF157">
    <property type="entry name" value="AUXIN-INDUCED IN ROOT CULTURES PROTEIN 12"/>
    <property type="match status" value="1"/>
</dbReference>
<keyword evidence="4" id="KW-0249">Electron transport</keyword>
<gene>
    <name evidence="10" type="ORF">PanWU01x14_044400</name>
</gene>
<keyword evidence="5 7" id="KW-0472">Membrane</keyword>
<accession>A0A2P5DP87</accession>
<dbReference type="InterPro" id="IPR045265">
    <property type="entry name" value="AIR12_DOMON"/>
</dbReference>
<feature type="region of interest" description="Disordered" evidence="6">
    <location>
        <begin position="193"/>
        <end position="224"/>
    </location>
</feature>
<reference evidence="11" key="1">
    <citation type="submission" date="2016-06" db="EMBL/GenBank/DDBJ databases">
        <title>Parallel loss of symbiosis genes in relatives of nitrogen-fixing non-legume Parasponia.</title>
        <authorList>
            <person name="Van Velzen R."/>
            <person name="Holmer R."/>
            <person name="Bu F."/>
            <person name="Rutten L."/>
            <person name="Van Zeijl A."/>
            <person name="Liu W."/>
            <person name="Santuari L."/>
            <person name="Cao Q."/>
            <person name="Sharma T."/>
            <person name="Shen D."/>
            <person name="Roswanjaya Y."/>
            <person name="Wardhani T."/>
            <person name="Kalhor M.S."/>
            <person name="Jansen J."/>
            <person name="Van den Hoogen J."/>
            <person name="Gungor B."/>
            <person name="Hartog M."/>
            <person name="Hontelez J."/>
            <person name="Verver J."/>
            <person name="Yang W.-C."/>
            <person name="Schijlen E."/>
            <person name="Repin R."/>
            <person name="Schilthuizen M."/>
            <person name="Schranz E."/>
            <person name="Heidstra R."/>
            <person name="Miyata K."/>
            <person name="Fedorova E."/>
            <person name="Kohlen W."/>
            <person name="Bisseling T."/>
            <person name="Smit S."/>
            <person name="Geurts R."/>
        </authorList>
    </citation>
    <scope>NUCLEOTIDE SEQUENCE [LARGE SCALE GENOMIC DNA]</scope>
    <source>
        <strain evidence="11">cv. WU1-14</strain>
    </source>
</reference>
<dbReference type="CDD" id="cd09629">
    <property type="entry name" value="DOMON_CIL1_like"/>
    <property type="match status" value="1"/>
</dbReference>
<feature type="chain" id="PRO_5015106717" evidence="8">
    <location>
        <begin position="26"/>
        <end position="252"/>
    </location>
</feature>
<proteinExistence type="predicted"/>
<evidence type="ECO:0000256" key="2">
    <source>
        <dbReference type="ARBA" id="ARBA00022448"/>
    </source>
</evidence>
<feature type="compositionally biased region" description="Gly residues" evidence="6">
    <location>
        <begin position="208"/>
        <end position="224"/>
    </location>
</feature>
<protein>
    <submittedName>
        <fullName evidence="10">DOMON domain containing protein</fullName>
    </submittedName>
</protein>
<keyword evidence="3 8" id="KW-0732">Signal</keyword>
<feature type="transmembrane region" description="Helical" evidence="7">
    <location>
        <begin position="229"/>
        <end position="251"/>
    </location>
</feature>
<evidence type="ECO:0000259" key="9">
    <source>
        <dbReference type="PROSITE" id="PS50836"/>
    </source>
</evidence>
<name>A0A2P5DP87_PARAD</name>
<keyword evidence="2" id="KW-0813">Transport</keyword>
<organism evidence="10 11">
    <name type="scientific">Parasponia andersonii</name>
    <name type="common">Sponia andersonii</name>
    <dbReference type="NCBI Taxonomy" id="3476"/>
    <lineage>
        <taxon>Eukaryota</taxon>
        <taxon>Viridiplantae</taxon>
        <taxon>Streptophyta</taxon>
        <taxon>Embryophyta</taxon>
        <taxon>Tracheophyta</taxon>
        <taxon>Spermatophyta</taxon>
        <taxon>Magnoliopsida</taxon>
        <taxon>eudicotyledons</taxon>
        <taxon>Gunneridae</taxon>
        <taxon>Pentapetalae</taxon>
        <taxon>rosids</taxon>
        <taxon>fabids</taxon>
        <taxon>Rosales</taxon>
        <taxon>Cannabaceae</taxon>
        <taxon>Parasponia</taxon>
    </lineage>
</organism>
<dbReference type="Pfam" id="PF04526">
    <property type="entry name" value="DUF568"/>
    <property type="match status" value="1"/>
</dbReference>
<dbReference type="InterPro" id="IPR005018">
    <property type="entry name" value="DOMON_domain"/>
</dbReference>